<keyword evidence="3" id="KW-1185">Reference proteome</keyword>
<dbReference type="InterPro" id="IPR019734">
    <property type="entry name" value="TPR_rpt"/>
</dbReference>
<evidence type="ECO:0000313" key="2">
    <source>
        <dbReference type="EMBL" id="NHZ80979.1"/>
    </source>
</evidence>
<protein>
    <recommendedName>
        <fullName evidence="4">DUF4034 domain-containing protein</fullName>
    </recommendedName>
</protein>
<feature type="chain" id="PRO_5046914823" description="DUF4034 domain-containing protein" evidence="1">
    <location>
        <begin position="32"/>
        <end position="521"/>
    </location>
</feature>
<dbReference type="EMBL" id="WHJG01000017">
    <property type="protein sequence ID" value="NHZ80979.1"/>
    <property type="molecule type" value="Genomic_DNA"/>
</dbReference>
<dbReference type="SMART" id="SM00028">
    <property type="entry name" value="TPR"/>
    <property type="match status" value="2"/>
</dbReference>
<proteinExistence type="predicted"/>
<evidence type="ECO:0000256" key="1">
    <source>
        <dbReference type="SAM" id="SignalP"/>
    </source>
</evidence>
<feature type="signal peptide" evidence="1">
    <location>
        <begin position="1"/>
        <end position="31"/>
    </location>
</feature>
<dbReference type="RefSeq" id="WP_167088320.1">
    <property type="nucleotide sequence ID" value="NZ_WHJG01000017.1"/>
</dbReference>
<sequence length="521" mass="58340">MIFPTLFPRARRPARFALLLACLAAPAFSHAGAQPIARTAASAQGSADGADMRAREALASETNRYLQACDYKALEALYQRIRGAGQRTPSGIWKQALFYNQLRGFGQWSTDAAYWDTVQTRVRAWRKQYPTSVPARLFEAYMLFKRAEANRGSGYYDTLTEQQRRDLGEGSAAAMRVLEAAQALAAKADDAEWHRAMLNVFPYTNQFTQALYQEKIGAAMVRYPHYHEAYFTAAGFSMAHWNGAPDAVEQLALSLNKAGGKEQGAMYARLYWYMDQSAYKGKIFERSQADWPTMRASFETLVAQYPDPWNLNAYAYFACLANDAGAMAPVLARLGQQVDLRAWGEHGAATHARCAAITVADPHFDSKQAAARKVRLRRLLGETMQYAAAQRARKEYKEELETLHKAEELDRAMGWVSMPVQYKLALAFFTLKRYEEAVSALSAGLGAQAAFPDAYWMRGRALEALGRKDQARDDFDKGARYLRQALPGAWAGLNATQRANVAEMQRKFLEYGFETPSFPAN</sequence>
<dbReference type="InterPro" id="IPR011990">
    <property type="entry name" value="TPR-like_helical_dom_sf"/>
</dbReference>
<evidence type="ECO:0000313" key="3">
    <source>
        <dbReference type="Proteomes" id="UP000621455"/>
    </source>
</evidence>
<reference evidence="2 3" key="1">
    <citation type="submission" date="2019-10" db="EMBL/GenBank/DDBJ databases">
        <title>Taxonomy of Antarctic Massilia spp.: description of Massilia rubra sp. nov., Massilia aquatica sp. nov., Massilia mucilaginosa sp. nov., Massilia frigida sp. nov. isolated from streams, lakes and regoliths.</title>
        <authorList>
            <person name="Holochova P."/>
            <person name="Sedlacek I."/>
            <person name="Kralova S."/>
            <person name="Maslanova I."/>
            <person name="Busse H.-J."/>
            <person name="Stankova E."/>
            <person name="Vrbovska V."/>
            <person name="Kovarovic V."/>
            <person name="Bartak M."/>
            <person name="Svec P."/>
            <person name="Pantucek R."/>
        </authorList>
    </citation>
    <scope>NUCLEOTIDE SEQUENCE [LARGE SCALE GENOMIC DNA]</scope>
    <source>
        <strain evidence="2 3">CCM 8695</strain>
    </source>
</reference>
<evidence type="ECO:0008006" key="4">
    <source>
        <dbReference type="Google" id="ProtNLM"/>
    </source>
</evidence>
<gene>
    <name evidence="2" type="ORF">F2P44_17095</name>
</gene>
<name>A0ABX0N6Z0_9BURK</name>
<keyword evidence="1" id="KW-0732">Signal</keyword>
<comment type="caution">
    <text evidence="2">The sequence shown here is derived from an EMBL/GenBank/DDBJ whole genome shotgun (WGS) entry which is preliminary data.</text>
</comment>
<dbReference type="Pfam" id="PF13181">
    <property type="entry name" value="TPR_8"/>
    <property type="match status" value="1"/>
</dbReference>
<dbReference type="SUPFAM" id="SSF48452">
    <property type="entry name" value="TPR-like"/>
    <property type="match status" value="1"/>
</dbReference>
<dbReference type="Proteomes" id="UP000621455">
    <property type="component" value="Unassembled WGS sequence"/>
</dbReference>
<organism evidence="2 3">
    <name type="scientific">Massilia frigida</name>
    <dbReference type="NCBI Taxonomy" id="2609281"/>
    <lineage>
        <taxon>Bacteria</taxon>
        <taxon>Pseudomonadati</taxon>
        <taxon>Pseudomonadota</taxon>
        <taxon>Betaproteobacteria</taxon>
        <taxon>Burkholderiales</taxon>
        <taxon>Oxalobacteraceae</taxon>
        <taxon>Telluria group</taxon>
        <taxon>Massilia</taxon>
    </lineage>
</organism>
<accession>A0ABX0N6Z0</accession>
<dbReference type="Gene3D" id="1.25.40.10">
    <property type="entry name" value="Tetratricopeptide repeat domain"/>
    <property type="match status" value="1"/>
</dbReference>